<dbReference type="Proteomes" id="UP001062846">
    <property type="component" value="Chromosome 8"/>
</dbReference>
<name>A0ACC0MK64_RHOML</name>
<dbReference type="EMBL" id="CM046395">
    <property type="protein sequence ID" value="KAI8541274.1"/>
    <property type="molecule type" value="Genomic_DNA"/>
</dbReference>
<sequence length="247" mass="27512">MDHTKPSLVKNGGILKIPVGFRFHPTDEELLVHYLKRKVHSLPLPAAVIPELDVFQYNPWDLPGDSKEKRYFFGKRSSNVNRCNQMISTGSGHWKGIGKEKQVMASSGSNQTATIIGVRRTLVFFKGKKRPRGLRTHWIMHEFRLMGSSATTLNASCQKLMTEMEGWAVRCIHRKKAKSKRSTGAKNGNTTSKVGKIRARSITTDMATKDKSESGPPQPSSPSCSSEKNSSKGSDREEEINQILPSS</sequence>
<organism evidence="1 2">
    <name type="scientific">Rhododendron molle</name>
    <name type="common">Chinese azalea</name>
    <name type="synonym">Azalea mollis</name>
    <dbReference type="NCBI Taxonomy" id="49168"/>
    <lineage>
        <taxon>Eukaryota</taxon>
        <taxon>Viridiplantae</taxon>
        <taxon>Streptophyta</taxon>
        <taxon>Embryophyta</taxon>
        <taxon>Tracheophyta</taxon>
        <taxon>Spermatophyta</taxon>
        <taxon>Magnoliopsida</taxon>
        <taxon>eudicotyledons</taxon>
        <taxon>Gunneridae</taxon>
        <taxon>Pentapetalae</taxon>
        <taxon>asterids</taxon>
        <taxon>Ericales</taxon>
        <taxon>Ericaceae</taxon>
        <taxon>Ericoideae</taxon>
        <taxon>Rhodoreae</taxon>
        <taxon>Rhododendron</taxon>
    </lineage>
</organism>
<evidence type="ECO:0000313" key="1">
    <source>
        <dbReference type="EMBL" id="KAI8541274.1"/>
    </source>
</evidence>
<reference evidence="1" key="1">
    <citation type="submission" date="2022-02" db="EMBL/GenBank/DDBJ databases">
        <title>Plant Genome Project.</title>
        <authorList>
            <person name="Zhang R.-G."/>
        </authorList>
    </citation>
    <scope>NUCLEOTIDE SEQUENCE</scope>
    <source>
        <strain evidence="1">AT1</strain>
    </source>
</reference>
<accession>A0ACC0MK64</accession>
<evidence type="ECO:0000313" key="2">
    <source>
        <dbReference type="Proteomes" id="UP001062846"/>
    </source>
</evidence>
<gene>
    <name evidence="1" type="ORF">RHMOL_Rhmol08G0049100</name>
</gene>
<proteinExistence type="predicted"/>
<protein>
    <submittedName>
        <fullName evidence="1">Uncharacterized protein</fullName>
    </submittedName>
</protein>
<comment type="caution">
    <text evidence="1">The sequence shown here is derived from an EMBL/GenBank/DDBJ whole genome shotgun (WGS) entry which is preliminary data.</text>
</comment>
<keyword evidence="2" id="KW-1185">Reference proteome</keyword>